<dbReference type="RefSeq" id="WP_376866017.1">
    <property type="nucleotide sequence ID" value="NZ_JBHRYB010000005.1"/>
</dbReference>
<evidence type="ECO:0000313" key="1">
    <source>
        <dbReference type="EMBL" id="MFC3680159.1"/>
    </source>
</evidence>
<dbReference type="Proteomes" id="UP001595722">
    <property type="component" value="Unassembled WGS sequence"/>
</dbReference>
<evidence type="ECO:0008006" key="3">
    <source>
        <dbReference type="Google" id="ProtNLM"/>
    </source>
</evidence>
<organism evidence="1 2">
    <name type="scientific">Bacterioplanoides pacificum</name>
    <dbReference type="NCBI Taxonomy" id="1171596"/>
    <lineage>
        <taxon>Bacteria</taxon>
        <taxon>Pseudomonadati</taxon>
        <taxon>Pseudomonadota</taxon>
        <taxon>Gammaproteobacteria</taxon>
        <taxon>Oceanospirillales</taxon>
        <taxon>Oceanospirillaceae</taxon>
        <taxon>Bacterioplanoides</taxon>
    </lineage>
</organism>
<proteinExistence type="predicted"/>
<reference evidence="2" key="1">
    <citation type="journal article" date="2019" name="Int. J. Syst. Evol. Microbiol.">
        <title>The Global Catalogue of Microorganisms (GCM) 10K type strain sequencing project: providing services to taxonomists for standard genome sequencing and annotation.</title>
        <authorList>
            <consortium name="The Broad Institute Genomics Platform"/>
            <consortium name="The Broad Institute Genome Sequencing Center for Infectious Disease"/>
            <person name="Wu L."/>
            <person name="Ma J."/>
        </authorList>
    </citation>
    <scope>NUCLEOTIDE SEQUENCE [LARGE SCALE GENOMIC DNA]</scope>
    <source>
        <strain evidence="2">KCTC 42424</strain>
    </source>
</reference>
<evidence type="ECO:0000313" key="2">
    <source>
        <dbReference type="Proteomes" id="UP001595722"/>
    </source>
</evidence>
<dbReference type="EMBL" id="JBHRYB010000005">
    <property type="protein sequence ID" value="MFC3680159.1"/>
    <property type="molecule type" value="Genomic_DNA"/>
</dbReference>
<name>A0ABV7VRL3_9GAMM</name>
<keyword evidence="2" id="KW-1185">Reference proteome</keyword>
<protein>
    <recommendedName>
        <fullName evidence="3">DUF3883 domain-containing protein</fullName>
    </recommendedName>
</protein>
<accession>A0ABV7VRL3</accession>
<sequence length="247" mass="28066">MLEALKGKRWTDKTARLIFPVLIWCAKNGRTITYDQLNRWIVDNELGHSVLQPKYGWPAGAVGSAMIELEDEWEDTVPPLNALVVNAKSGLPGGGAHWYLERYRRNTSELADKDWEEAEEELIEEIHEAIFSYAYWDDVLEASGLECEEIDPGFFEDDELEVSLPGKGGWSSEGESDEHKALKKYISEHPESLGFDLEDVNTNQQEYLFASADRADVILGVDNQLWGIEVKSCILNDQDLNRGIFRQ</sequence>
<comment type="caution">
    <text evidence="1">The sequence shown here is derived from an EMBL/GenBank/DDBJ whole genome shotgun (WGS) entry which is preliminary data.</text>
</comment>
<gene>
    <name evidence="1" type="ORF">ACFOMG_08570</name>
</gene>